<feature type="transmembrane region" description="Helical" evidence="5">
    <location>
        <begin position="67"/>
        <end position="86"/>
    </location>
</feature>
<dbReference type="GO" id="GO:0015293">
    <property type="term" value="F:symporter activity"/>
    <property type="evidence" value="ECO:0007669"/>
    <property type="project" value="InterPro"/>
</dbReference>
<evidence type="ECO:0000256" key="3">
    <source>
        <dbReference type="ARBA" id="ARBA00023136"/>
    </source>
</evidence>
<feature type="transmembrane region" description="Helical" evidence="5">
    <location>
        <begin position="106"/>
        <end position="126"/>
    </location>
</feature>
<dbReference type="GO" id="GO:0016020">
    <property type="term" value="C:membrane"/>
    <property type="evidence" value="ECO:0007669"/>
    <property type="project" value="InterPro"/>
</dbReference>
<dbReference type="Proteomes" id="UP001055172">
    <property type="component" value="Unassembled WGS sequence"/>
</dbReference>
<dbReference type="EMBL" id="BPPX01000009">
    <property type="protein sequence ID" value="GJC82576.1"/>
    <property type="molecule type" value="Genomic_DNA"/>
</dbReference>
<evidence type="ECO:0000313" key="7">
    <source>
        <dbReference type="Proteomes" id="UP001055172"/>
    </source>
</evidence>
<protein>
    <submittedName>
        <fullName evidence="6">Uncharacterized protein</fullName>
    </submittedName>
</protein>
<evidence type="ECO:0000313" key="6">
    <source>
        <dbReference type="EMBL" id="GJC82576.1"/>
    </source>
</evidence>
<dbReference type="SUPFAM" id="SSF118215">
    <property type="entry name" value="Proton glutamate symport protein"/>
    <property type="match status" value="1"/>
</dbReference>
<feature type="transmembrane region" description="Helical" evidence="5">
    <location>
        <begin position="37"/>
        <end position="55"/>
    </location>
</feature>
<keyword evidence="7" id="KW-1185">Reference proteome</keyword>
<name>A0AA37GK98_9PEZI</name>
<dbReference type="Gene3D" id="1.10.3860.10">
    <property type="entry name" value="Sodium:dicarboxylate symporter"/>
    <property type="match status" value="1"/>
</dbReference>
<evidence type="ECO:0000256" key="5">
    <source>
        <dbReference type="SAM" id="Phobius"/>
    </source>
</evidence>
<dbReference type="InterPro" id="IPR036458">
    <property type="entry name" value="Na:dicarbo_symporter_sf"/>
</dbReference>
<dbReference type="AlphaFoldDB" id="A0AA37GK98"/>
<evidence type="ECO:0000256" key="4">
    <source>
        <dbReference type="SAM" id="MobiDB-lite"/>
    </source>
</evidence>
<comment type="caution">
    <text evidence="6">The sequence shown here is derived from an EMBL/GenBank/DDBJ whole genome shotgun (WGS) entry which is preliminary data.</text>
</comment>
<proteinExistence type="predicted"/>
<accession>A0AA37GK98</accession>
<evidence type="ECO:0000256" key="1">
    <source>
        <dbReference type="ARBA" id="ARBA00022692"/>
    </source>
</evidence>
<evidence type="ECO:0000256" key="2">
    <source>
        <dbReference type="ARBA" id="ARBA00022989"/>
    </source>
</evidence>
<gene>
    <name evidence="6" type="ORF">ColLi_05414</name>
</gene>
<feature type="region of interest" description="Disordered" evidence="4">
    <location>
        <begin position="1"/>
        <end position="30"/>
    </location>
</feature>
<keyword evidence="1 5" id="KW-0812">Transmembrane</keyword>
<keyword evidence="3 5" id="KW-0472">Membrane</keyword>
<feature type="compositionally biased region" description="Basic and acidic residues" evidence="4">
    <location>
        <begin position="1"/>
        <end position="10"/>
    </location>
</feature>
<keyword evidence="2 5" id="KW-1133">Transmembrane helix</keyword>
<reference evidence="6 7" key="1">
    <citation type="submission" date="2021-07" db="EMBL/GenBank/DDBJ databases">
        <title>Genome data of Colletotrichum spaethianum.</title>
        <authorList>
            <person name="Utami Y.D."/>
            <person name="Hiruma K."/>
        </authorList>
    </citation>
    <scope>NUCLEOTIDE SEQUENCE [LARGE SCALE GENOMIC DNA]</scope>
    <source>
        <strain evidence="6 7">MAFF 242679</strain>
    </source>
</reference>
<organism evidence="6 7">
    <name type="scientific">Colletotrichum liriopes</name>
    <dbReference type="NCBI Taxonomy" id="708192"/>
    <lineage>
        <taxon>Eukaryota</taxon>
        <taxon>Fungi</taxon>
        <taxon>Dikarya</taxon>
        <taxon>Ascomycota</taxon>
        <taxon>Pezizomycotina</taxon>
        <taxon>Sordariomycetes</taxon>
        <taxon>Hypocreomycetidae</taxon>
        <taxon>Glomerellales</taxon>
        <taxon>Glomerellaceae</taxon>
        <taxon>Colletotrichum</taxon>
        <taxon>Colletotrichum spaethianum species complex</taxon>
    </lineage>
</organism>
<sequence>MEKSEYRTADKAQPSVASGESVHEKKPSRYPVVEPGSAVQIIIAAAIAVAIGLGVKTAHPDIPDVGTTILVIPVLTLIVTAMILAVPELKEISNSGAKLAKWTIGYYVGTTIVAIVDSIIMTSQVWKDLLSVLGSPLEEVG</sequence>